<dbReference type="Pfam" id="PF10253">
    <property type="entry name" value="PRCC"/>
    <property type="match status" value="1"/>
</dbReference>
<keyword evidence="3" id="KW-1185">Reference proteome</keyword>
<dbReference type="GO" id="GO:0005634">
    <property type="term" value="C:nucleus"/>
    <property type="evidence" value="ECO:0007669"/>
    <property type="project" value="TreeGrafter"/>
</dbReference>
<evidence type="ECO:0000313" key="3">
    <source>
        <dbReference type="Proteomes" id="UP000614601"/>
    </source>
</evidence>
<proteinExistence type="predicted"/>
<feature type="compositionally biased region" description="Low complexity" evidence="1">
    <location>
        <begin position="132"/>
        <end position="143"/>
    </location>
</feature>
<dbReference type="PANTHER" id="PTHR13621">
    <property type="entry name" value="PROLINE-RICH PROTEIN PRCC"/>
    <property type="match status" value="1"/>
</dbReference>
<dbReference type="EMBL" id="CAJFCW020000004">
    <property type="protein sequence ID" value="CAG9111533.1"/>
    <property type="molecule type" value="Genomic_DNA"/>
</dbReference>
<dbReference type="InterPro" id="IPR018800">
    <property type="entry name" value="PRCC"/>
</dbReference>
<evidence type="ECO:0008006" key="4">
    <source>
        <dbReference type="Google" id="ProtNLM"/>
    </source>
</evidence>
<reference evidence="2" key="1">
    <citation type="submission" date="2020-09" db="EMBL/GenBank/DDBJ databases">
        <authorList>
            <person name="Kikuchi T."/>
        </authorList>
    </citation>
    <scope>NUCLEOTIDE SEQUENCE</scope>
    <source>
        <strain evidence="2">SH1</strain>
    </source>
</reference>
<sequence length="363" mass="40532">MLGVVDYGSSSEGSDMETNEDKPLRKGVLNLPPVVPKPKIKKKIVVGEDRVVQEKRDWEKKMAEQMDKDKEFVRKTVNENTKKKIVLPFAKVPNGSKAESDDEDVATKPKLPKPSFKSELLKILPQPKNPVKKAAPSSKAASVMLPSSITRKKPEKRPLEQEVLPVRTDIVEGYSDSDNEEDAEDFFGFNSKQAEVPSVPIVEEEQLSAPKARVYIDEQAPGPSFPAPDAETDYSMNADLEEKLLGRRNITDEEAQALIYQKELAPWGATDRGAREAVLNIVDVSVDQTLGPNVRETLLRNLDQKNAVATPLPQVKDSGDRMAKSKHQITHLAKVAVARETQLQQQWADSKAQKRQTRQKYGF</sequence>
<gene>
    <name evidence="2" type="ORF">BOKJ2_LOCUS7947</name>
</gene>
<dbReference type="PANTHER" id="PTHR13621:SF2">
    <property type="entry name" value="PROLINE-RICH PROTEIN PRCC"/>
    <property type="match status" value="1"/>
</dbReference>
<dbReference type="OrthoDB" id="206969at2759"/>
<dbReference type="AlphaFoldDB" id="A0A811KU10"/>
<dbReference type="Proteomes" id="UP000614601">
    <property type="component" value="Unassembled WGS sequence"/>
</dbReference>
<accession>A0A811KU10</accession>
<comment type="caution">
    <text evidence="2">The sequence shown here is derived from an EMBL/GenBank/DDBJ whole genome shotgun (WGS) entry which is preliminary data.</text>
</comment>
<organism evidence="2 3">
    <name type="scientific">Bursaphelenchus okinawaensis</name>
    <dbReference type="NCBI Taxonomy" id="465554"/>
    <lineage>
        <taxon>Eukaryota</taxon>
        <taxon>Metazoa</taxon>
        <taxon>Ecdysozoa</taxon>
        <taxon>Nematoda</taxon>
        <taxon>Chromadorea</taxon>
        <taxon>Rhabditida</taxon>
        <taxon>Tylenchina</taxon>
        <taxon>Tylenchomorpha</taxon>
        <taxon>Aphelenchoidea</taxon>
        <taxon>Aphelenchoididae</taxon>
        <taxon>Bursaphelenchus</taxon>
    </lineage>
</organism>
<evidence type="ECO:0000313" key="2">
    <source>
        <dbReference type="EMBL" id="CAD5218737.1"/>
    </source>
</evidence>
<dbReference type="Proteomes" id="UP000783686">
    <property type="component" value="Unassembled WGS sequence"/>
</dbReference>
<feature type="region of interest" description="Disordered" evidence="1">
    <location>
        <begin position="1"/>
        <end position="30"/>
    </location>
</feature>
<protein>
    <recommendedName>
        <fullName evidence="4">Proline-rich protein PRCC</fullName>
    </recommendedName>
</protein>
<evidence type="ECO:0000256" key="1">
    <source>
        <dbReference type="SAM" id="MobiDB-lite"/>
    </source>
</evidence>
<feature type="region of interest" description="Disordered" evidence="1">
    <location>
        <begin position="91"/>
        <end position="168"/>
    </location>
</feature>
<name>A0A811KU10_9BILA</name>
<dbReference type="EMBL" id="CAJFDH010000004">
    <property type="protein sequence ID" value="CAD5218737.1"/>
    <property type="molecule type" value="Genomic_DNA"/>
</dbReference>